<evidence type="ECO:0000256" key="3">
    <source>
        <dbReference type="ARBA" id="ARBA00023163"/>
    </source>
</evidence>
<evidence type="ECO:0000259" key="4">
    <source>
        <dbReference type="Pfam" id="PF00717"/>
    </source>
</evidence>
<dbReference type="Gene3D" id="2.10.109.10">
    <property type="entry name" value="Umud Fragment, subunit A"/>
    <property type="match status" value="1"/>
</dbReference>
<dbReference type="Proteomes" id="UP000184216">
    <property type="component" value="Unassembled WGS sequence"/>
</dbReference>
<evidence type="ECO:0000256" key="1">
    <source>
        <dbReference type="ARBA" id="ARBA00023015"/>
    </source>
</evidence>
<keyword evidence="7" id="KW-1185">Reference proteome</keyword>
<reference evidence="6 7" key="2">
    <citation type="submission" date="2016-11" db="EMBL/GenBank/DDBJ databases">
        <authorList>
            <person name="Varghese N."/>
            <person name="Submissions S."/>
        </authorList>
    </citation>
    <scope>NUCLEOTIDE SEQUENCE [LARGE SCALE GENOMIC DNA]</scope>
    <source>
        <strain evidence="6 7">DSM 6368</strain>
    </source>
</reference>
<name>A0AB36NWM4_9FLAO</name>
<dbReference type="PANTHER" id="PTHR40661">
    <property type="match status" value="1"/>
</dbReference>
<keyword evidence="1" id="KW-0805">Transcription regulation</keyword>
<accession>A0AB36NWM4</accession>
<comment type="caution">
    <text evidence="5">The sequence shown here is derived from an EMBL/GenBank/DDBJ whole genome shotgun (WGS) entry which is preliminary data.</text>
</comment>
<gene>
    <name evidence="5" type="ORF">B0A72_20260</name>
    <name evidence="6" type="ORF">SAMN05444387_1333</name>
</gene>
<protein>
    <recommendedName>
        <fullName evidence="4">Peptidase S24/S26A/S26B/S26C domain-containing protein</fullName>
    </recommendedName>
</protein>
<reference evidence="5 8" key="1">
    <citation type="submission" date="2016-11" db="EMBL/GenBank/DDBJ databases">
        <title>Whole genomes of Flavobacteriaceae.</title>
        <authorList>
            <person name="Stine C."/>
            <person name="Li C."/>
            <person name="Tadesse D."/>
        </authorList>
    </citation>
    <scope>NUCLEOTIDE SEQUENCE [LARGE SCALE GENOMIC DNA]</scope>
    <source>
        <strain evidence="5 8">ATCC 19366</strain>
    </source>
</reference>
<dbReference type="InterPro" id="IPR036286">
    <property type="entry name" value="LexA/Signal_pep-like_sf"/>
</dbReference>
<dbReference type="SUPFAM" id="SSF51306">
    <property type="entry name" value="LexA/Signal peptidase"/>
    <property type="match status" value="1"/>
</dbReference>
<evidence type="ECO:0000313" key="5">
    <source>
        <dbReference type="EMBL" id="OXB00230.1"/>
    </source>
</evidence>
<dbReference type="RefSeq" id="WP_073394211.1">
    <property type="nucleotide sequence ID" value="NZ_FRBX01000001.1"/>
</dbReference>
<dbReference type="EMBL" id="MUHB01000024">
    <property type="protein sequence ID" value="OXB00230.1"/>
    <property type="molecule type" value="Genomic_DNA"/>
</dbReference>
<proteinExistence type="predicted"/>
<sequence>MKAIERFYQYLEYKGVKPTRFEKDCGLSNGYLGTQLKRKGTLGEDVLNKIIDNCRDINPVWLLSGQETMLKNIPYETNSDINFVSEEPAEYNKQLLPLYDIKTLSSAEALFKDTNKETPLGHITIPNLPKCDGAIYASSDSMYPLLKSGDIILYKKIAATIENIYWGEMYLVSLINDDQDEFIMLKWIHKSEKGDEFITLSSENKHHQPKDFNINAIKGLALVKASIRINEVY</sequence>
<dbReference type="Proteomes" id="UP000198431">
    <property type="component" value="Unassembled WGS sequence"/>
</dbReference>
<dbReference type="GO" id="GO:0003677">
    <property type="term" value="F:DNA binding"/>
    <property type="evidence" value="ECO:0007669"/>
    <property type="project" value="UniProtKB-KW"/>
</dbReference>
<evidence type="ECO:0000313" key="8">
    <source>
        <dbReference type="Proteomes" id="UP000198431"/>
    </source>
</evidence>
<dbReference type="AlphaFoldDB" id="A0AB36NWM4"/>
<evidence type="ECO:0000256" key="2">
    <source>
        <dbReference type="ARBA" id="ARBA00023125"/>
    </source>
</evidence>
<keyword evidence="2" id="KW-0238">DNA-binding</keyword>
<dbReference type="PANTHER" id="PTHR40661:SF1">
    <property type="entry name" value="HTH CRO_C1-TYPE DOMAIN-CONTAINING PROTEIN"/>
    <property type="match status" value="1"/>
</dbReference>
<keyword evidence="3" id="KW-0804">Transcription</keyword>
<dbReference type="InterPro" id="IPR015927">
    <property type="entry name" value="Peptidase_S24_S26A/B/C"/>
</dbReference>
<organism evidence="5 8">
    <name type="scientific">Flavobacterium pectinovorum</name>
    <dbReference type="NCBI Taxonomy" id="29533"/>
    <lineage>
        <taxon>Bacteria</taxon>
        <taxon>Pseudomonadati</taxon>
        <taxon>Bacteroidota</taxon>
        <taxon>Flavobacteriia</taxon>
        <taxon>Flavobacteriales</taxon>
        <taxon>Flavobacteriaceae</taxon>
        <taxon>Flavobacterium</taxon>
    </lineage>
</organism>
<dbReference type="EMBL" id="FRBX01000001">
    <property type="protein sequence ID" value="SHL72229.1"/>
    <property type="molecule type" value="Genomic_DNA"/>
</dbReference>
<evidence type="ECO:0000313" key="7">
    <source>
        <dbReference type="Proteomes" id="UP000184216"/>
    </source>
</evidence>
<evidence type="ECO:0000313" key="6">
    <source>
        <dbReference type="EMBL" id="SHL72229.1"/>
    </source>
</evidence>
<dbReference type="CDD" id="cd06462">
    <property type="entry name" value="Peptidase_S24_S26"/>
    <property type="match status" value="1"/>
</dbReference>
<dbReference type="Pfam" id="PF00717">
    <property type="entry name" value="Peptidase_S24"/>
    <property type="match status" value="1"/>
</dbReference>
<feature type="domain" description="Peptidase S24/S26A/S26B/S26C" evidence="4">
    <location>
        <begin position="115"/>
        <end position="214"/>
    </location>
</feature>